<evidence type="ECO:0000256" key="17">
    <source>
        <dbReference type="SAM" id="Phobius"/>
    </source>
</evidence>
<evidence type="ECO:0000256" key="13">
    <source>
        <dbReference type="ARBA" id="ARBA00041418"/>
    </source>
</evidence>
<evidence type="ECO:0000256" key="9">
    <source>
        <dbReference type="ARBA" id="ARBA00032370"/>
    </source>
</evidence>
<gene>
    <name evidence="18" type="ORF">CON36_33800</name>
</gene>
<reference evidence="18 19" key="1">
    <citation type="submission" date="2017-09" db="EMBL/GenBank/DDBJ databases">
        <title>Large-scale bioinformatics analysis of Bacillus genomes uncovers conserved roles of natural products in bacterial physiology.</title>
        <authorList>
            <consortium name="Agbiome Team Llc"/>
            <person name="Bleich R.M."/>
            <person name="Grubbs K.J."/>
            <person name="Santa Maria K.C."/>
            <person name="Allen S.E."/>
            <person name="Farag S."/>
            <person name="Shank E.A."/>
            <person name="Bowers A."/>
        </authorList>
    </citation>
    <scope>NUCLEOTIDE SEQUENCE [LARGE SCALE GENOMIC DNA]</scope>
    <source>
        <strain evidence="18 19">AFS092789</strain>
    </source>
</reference>
<comment type="similarity">
    <text evidence="11">Belongs to the SEDS family. FtsW subfamily.</text>
</comment>
<dbReference type="GO" id="GO:0032153">
    <property type="term" value="C:cell division site"/>
    <property type="evidence" value="ECO:0007669"/>
    <property type="project" value="TreeGrafter"/>
</dbReference>
<dbReference type="AlphaFoldDB" id="A0A9X6XV45"/>
<comment type="subcellular location">
    <subcellularLocation>
        <location evidence="1">Membrane</location>
        <topology evidence="1">Multi-pass membrane protein</topology>
    </subcellularLocation>
</comment>
<dbReference type="EC" id="2.4.99.28" evidence="14"/>
<dbReference type="Pfam" id="PF01098">
    <property type="entry name" value="FTSW_RODA_SPOVE"/>
    <property type="match status" value="1"/>
</dbReference>
<evidence type="ECO:0000256" key="10">
    <source>
        <dbReference type="ARBA" id="ARBA00033270"/>
    </source>
</evidence>
<keyword evidence="6" id="KW-0573">Peptidoglycan synthesis</keyword>
<feature type="transmembrane region" description="Helical" evidence="17">
    <location>
        <begin position="321"/>
        <end position="340"/>
    </location>
</feature>
<proteinExistence type="inferred from homology"/>
<dbReference type="GO" id="GO:0008360">
    <property type="term" value="P:regulation of cell shape"/>
    <property type="evidence" value="ECO:0007669"/>
    <property type="project" value="UniProtKB-KW"/>
</dbReference>
<feature type="transmembrane region" description="Helical" evidence="17">
    <location>
        <begin position="183"/>
        <end position="199"/>
    </location>
</feature>
<feature type="transmembrane region" description="Helical" evidence="17">
    <location>
        <begin position="283"/>
        <end position="309"/>
    </location>
</feature>
<keyword evidence="4 17" id="KW-0812">Transmembrane</keyword>
<dbReference type="GO" id="GO:0051301">
    <property type="term" value="P:cell division"/>
    <property type="evidence" value="ECO:0007669"/>
    <property type="project" value="InterPro"/>
</dbReference>
<name>A0A9X6XV45_BACCE</name>
<dbReference type="GO" id="GO:0008955">
    <property type="term" value="F:peptidoglycan glycosyltransferase activity"/>
    <property type="evidence" value="ECO:0007669"/>
    <property type="project" value="UniProtKB-EC"/>
</dbReference>
<evidence type="ECO:0000256" key="4">
    <source>
        <dbReference type="ARBA" id="ARBA00022692"/>
    </source>
</evidence>
<feature type="non-terminal residue" evidence="18">
    <location>
        <position position="1"/>
    </location>
</feature>
<feature type="transmembrane region" description="Helical" evidence="17">
    <location>
        <begin position="159"/>
        <end position="177"/>
    </location>
</feature>
<evidence type="ECO:0000256" key="8">
    <source>
        <dbReference type="ARBA" id="ARBA00023136"/>
    </source>
</evidence>
<dbReference type="EMBL" id="NVMX01000191">
    <property type="protein sequence ID" value="PDZ94430.1"/>
    <property type="molecule type" value="Genomic_DNA"/>
</dbReference>
<accession>A0A9X6XV45</accession>
<evidence type="ECO:0000256" key="12">
    <source>
        <dbReference type="ARBA" id="ARBA00041185"/>
    </source>
</evidence>
<dbReference type="GO" id="GO:0015648">
    <property type="term" value="F:lipid-linked peptidoglycan transporter activity"/>
    <property type="evidence" value="ECO:0007669"/>
    <property type="project" value="TreeGrafter"/>
</dbReference>
<dbReference type="GO" id="GO:0009252">
    <property type="term" value="P:peptidoglycan biosynthetic process"/>
    <property type="evidence" value="ECO:0007669"/>
    <property type="project" value="UniProtKB-KW"/>
</dbReference>
<keyword evidence="7 17" id="KW-1133">Transmembrane helix</keyword>
<feature type="transmembrane region" description="Helical" evidence="17">
    <location>
        <begin position="121"/>
        <end position="147"/>
    </location>
</feature>
<feature type="transmembrane region" description="Helical" evidence="17">
    <location>
        <begin position="92"/>
        <end position="115"/>
    </location>
</feature>
<evidence type="ECO:0000313" key="18">
    <source>
        <dbReference type="EMBL" id="PDZ94430.1"/>
    </source>
</evidence>
<dbReference type="RefSeq" id="WP_098007007.1">
    <property type="nucleotide sequence ID" value="NZ_NVMX01000191.1"/>
</dbReference>
<evidence type="ECO:0000256" key="6">
    <source>
        <dbReference type="ARBA" id="ARBA00022984"/>
    </source>
</evidence>
<comment type="catalytic activity">
    <reaction evidence="15">
        <text>[GlcNAc-(1-&gt;4)-Mur2Ac(oyl-L-Ala-gamma-D-Glu-L-Lys-D-Ala-D-Ala)](n)-di-trans,octa-cis-undecaprenyl diphosphate + beta-D-GlcNAc-(1-&gt;4)-Mur2Ac(oyl-L-Ala-gamma-D-Glu-L-Lys-D-Ala-D-Ala)-di-trans,octa-cis-undecaprenyl diphosphate = [GlcNAc-(1-&gt;4)-Mur2Ac(oyl-L-Ala-gamma-D-Glu-L-Lys-D-Ala-D-Ala)](n+1)-di-trans,octa-cis-undecaprenyl diphosphate + di-trans,octa-cis-undecaprenyl diphosphate + H(+)</text>
        <dbReference type="Rhea" id="RHEA:23708"/>
        <dbReference type="Rhea" id="RHEA-COMP:9602"/>
        <dbReference type="Rhea" id="RHEA-COMP:9603"/>
        <dbReference type="ChEBI" id="CHEBI:15378"/>
        <dbReference type="ChEBI" id="CHEBI:58405"/>
        <dbReference type="ChEBI" id="CHEBI:60033"/>
        <dbReference type="ChEBI" id="CHEBI:78435"/>
        <dbReference type="EC" id="2.4.99.28"/>
    </reaction>
</comment>
<feature type="transmembrane region" description="Helical" evidence="17">
    <location>
        <begin position="27"/>
        <end position="47"/>
    </location>
</feature>
<comment type="caution">
    <text evidence="18">The sequence shown here is derived from an EMBL/GenBank/DDBJ whole genome shotgun (WGS) entry which is preliminary data.</text>
</comment>
<sequence>YRTIKGGNLQKMKLFGKIKWQKLKLDLELSIVLIALMAIGSSFVFSASSIMAREKYHNMMYFFDRQVVYLVLGTIAMLIISKIRYQSLRGYILLLNIVTILLNLMIVFGISSVSVNGAARWISIFGITFQPSELAKITLIVTLASMIDKRRRMGVLNDIFQGILPIAAYCAMIIGIVFMQKHMSASGVLIFSAACMLIVSGLKKQYIAIAGGAIGVFALLAVLMFPFRMKRMFSFLDPYKDALGSGFHIIQSWRALAGGGLDGLGLGMSRQKFSWLPESHTDFILAIIGEEWGFIGILIIFGLFVWFLLRGIVISLEAPDCFGMIVGTGIVSMFFFQVAINVSVVTGMFPVTGMPLPFVSYGGTSSIMLLGTVGVLLNIASQNKEKNRNIE</sequence>
<dbReference type="PROSITE" id="PS00428">
    <property type="entry name" value="FTSW_RODA_SPOVE"/>
    <property type="match status" value="1"/>
</dbReference>
<evidence type="ECO:0000256" key="14">
    <source>
        <dbReference type="ARBA" id="ARBA00044770"/>
    </source>
</evidence>
<organism evidence="18 19">
    <name type="scientific">Bacillus cereus</name>
    <dbReference type="NCBI Taxonomy" id="1396"/>
    <lineage>
        <taxon>Bacteria</taxon>
        <taxon>Bacillati</taxon>
        <taxon>Bacillota</taxon>
        <taxon>Bacilli</taxon>
        <taxon>Bacillales</taxon>
        <taxon>Bacillaceae</taxon>
        <taxon>Bacillus</taxon>
        <taxon>Bacillus cereus group</taxon>
    </lineage>
</organism>
<comment type="function">
    <text evidence="16">Peptidoglycan polymerase that is essential for cell division.</text>
</comment>
<dbReference type="InterPro" id="IPR001182">
    <property type="entry name" value="FtsW/RodA"/>
</dbReference>
<dbReference type="GO" id="GO:0005886">
    <property type="term" value="C:plasma membrane"/>
    <property type="evidence" value="ECO:0007669"/>
    <property type="project" value="TreeGrafter"/>
</dbReference>
<evidence type="ECO:0000256" key="3">
    <source>
        <dbReference type="ARBA" id="ARBA00022679"/>
    </source>
</evidence>
<evidence type="ECO:0000256" key="11">
    <source>
        <dbReference type="ARBA" id="ARBA00038053"/>
    </source>
</evidence>
<feature type="transmembrane region" description="Helical" evidence="17">
    <location>
        <begin position="206"/>
        <end position="227"/>
    </location>
</feature>
<evidence type="ECO:0000256" key="5">
    <source>
        <dbReference type="ARBA" id="ARBA00022960"/>
    </source>
</evidence>
<dbReference type="InterPro" id="IPR018365">
    <property type="entry name" value="Cell_cycle_FtsW-rel_CS"/>
</dbReference>
<evidence type="ECO:0000256" key="7">
    <source>
        <dbReference type="ARBA" id="ARBA00022989"/>
    </source>
</evidence>
<dbReference type="PANTHER" id="PTHR30474:SF2">
    <property type="entry name" value="PEPTIDOGLYCAN GLYCOSYLTRANSFERASE FTSW-RELATED"/>
    <property type="match status" value="1"/>
</dbReference>
<evidence type="ECO:0000256" key="1">
    <source>
        <dbReference type="ARBA" id="ARBA00004141"/>
    </source>
</evidence>
<evidence type="ECO:0000256" key="16">
    <source>
        <dbReference type="ARBA" id="ARBA00049966"/>
    </source>
</evidence>
<evidence type="ECO:0000256" key="2">
    <source>
        <dbReference type="ARBA" id="ARBA00022676"/>
    </source>
</evidence>
<keyword evidence="8 17" id="KW-0472">Membrane</keyword>
<protein>
    <recommendedName>
        <fullName evidence="12">Probable peptidoglycan glycosyltransferase FtsW</fullName>
        <ecNumber evidence="14">2.4.99.28</ecNumber>
    </recommendedName>
    <alternativeName>
        <fullName evidence="13">Cell division protein FtsW</fullName>
    </alternativeName>
    <alternativeName>
        <fullName evidence="10">Cell wall polymerase</fullName>
    </alternativeName>
    <alternativeName>
        <fullName evidence="9">Peptidoglycan polymerase</fullName>
    </alternativeName>
</protein>
<evidence type="ECO:0000256" key="15">
    <source>
        <dbReference type="ARBA" id="ARBA00049902"/>
    </source>
</evidence>
<evidence type="ECO:0000313" key="19">
    <source>
        <dbReference type="Proteomes" id="UP000219922"/>
    </source>
</evidence>
<feature type="transmembrane region" description="Helical" evidence="17">
    <location>
        <begin position="360"/>
        <end position="380"/>
    </location>
</feature>
<dbReference type="PANTHER" id="PTHR30474">
    <property type="entry name" value="CELL CYCLE PROTEIN"/>
    <property type="match status" value="1"/>
</dbReference>
<feature type="transmembrane region" description="Helical" evidence="17">
    <location>
        <begin position="67"/>
        <end position="85"/>
    </location>
</feature>
<keyword evidence="3" id="KW-0808">Transferase</keyword>
<keyword evidence="5" id="KW-0133">Cell shape</keyword>
<keyword evidence="2" id="KW-0328">Glycosyltransferase</keyword>
<dbReference type="Proteomes" id="UP000219922">
    <property type="component" value="Unassembled WGS sequence"/>
</dbReference>